<sequence>MVSHQRPSIVVDFGRKERGIVTFHLRGNHGNNDLIQASEDRLHYFVAIRKYLKVLAHHLQHFLPKLTMKMKKHLCKNDRFITRFRISPEQDLYLRLFETLGKLMTESIGSTFSTRCFYPVLLNGVKLFQAQDRAILCWMRQLQQRTISSKTFCINWHRFFHLSFLFA</sequence>
<gene>
    <name evidence="1" type="ORF">BN9_037250</name>
</gene>
<dbReference type="InParanoid" id="A0A024G7W2"/>
<evidence type="ECO:0000313" key="2">
    <source>
        <dbReference type="Proteomes" id="UP000053237"/>
    </source>
</evidence>
<dbReference type="EMBL" id="CAIX01000041">
    <property type="protein sequence ID" value="CCI42941.1"/>
    <property type="molecule type" value="Genomic_DNA"/>
</dbReference>
<name>A0A024G7W2_9STRA</name>
<dbReference type="Proteomes" id="UP000053237">
    <property type="component" value="Unassembled WGS sequence"/>
</dbReference>
<comment type="caution">
    <text evidence="1">The sequence shown here is derived from an EMBL/GenBank/DDBJ whole genome shotgun (WGS) entry which is preliminary data.</text>
</comment>
<reference evidence="1 2" key="1">
    <citation type="submission" date="2012-05" db="EMBL/GenBank/DDBJ databases">
        <title>Recombination and specialization in a pathogen metapopulation.</title>
        <authorList>
            <person name="Gardiner A."/>
            <person name="Kemen E."/>
            <person name="Schultz-Larsen T."/>
            <person name="MacLean D."/>
            <person name="Van Oosterhout C."/>
            <person name="Jones J.D.G."/>
        </authorList>
    </citation>
    <scope>NUCLEOTIDE SEQUENCE [LARGE SCALE GENOMIC DNA]</scope>
    <source>
        <strain evidence="1 2">Ac Nc2</strain>
    </source>
</reference>
<dbReference type="AlphaFoldDB" id="A0A024G7W2"/>
<protein>
    <submittedName>
        <fullName evidence="1">Uncharacterized protein</fullName>
    </submittedName>
</protein>
<proteinExistence type="predicted"/>
<accession>A0A024G7W2</accession>
<evidence type="ECO:0000313" key="1">
    <source>
        <dbReference type="EMBL" id="CCI42941.1"/>
    </source>
</evidence>
<keyword evidence="2" id="KW-1185">Reference proteome</keyword>
<organism evidence="1 2">
    <name type="scientific">Albugo candida</name>
    <dbReference type="NCBI Taxonomy" id="65357"/>
    <lineage>
        <taxon>Eukaryota</taxon>
        <taxon>Sar</taxon>
        <taxon>Stramenopiles</taxon>
        <taxon>Oomycota</taxon>
        <taxon>Peronosporomycetes</taxon>
        <taxon>Albuginales</taxon>
        <taxon>Albuginaceae</taxon>
        <taxon>Albugo</taxon>
    </lineage>
</organism>